<dbReference type="SUPFAM" id="SSF55797">
    <property type="entry name" value="PR-1-like"/>
    <property type="match status" value="1"/>
</dbReference>
<dbReference type="PRINTS" id="PR00837">
    <property type="entry name" value="V5TPXLIKE"/>
</dbReference>
<dbReference type="AlphaFoldDB" id="A0A8H5MGF4"/>
<name>A0A8H5MGF4_9AGAR</name>
<dbReference type="PANTHER" id="PTHR10334">
    <property type="entry name" value="CYSTEINE-RICH SECRETORY PROTEIN-RELATED"/>
    <property type="match status" value="1"/>
</dbReference>
<proteinExistence type="predicted"/>
<protein>
    <recommendedName>
        <fullName evidence="2">SCP domain-containing protein</fullName>
    </recommendedName>
</protein>
<dbReference type="InterPro" id="IPR014044">
    <property type="entry name" value="CAP_dom"/>
</dbReference>
<sequence length="195" mass="21329">MIFITLFVASLLSLLLGIVSAVPLQFARDDSFADLSEYLWTHNTIRLRYNAPMLTWSDELAAAAQHWADGCNFKHSDGALIDSPYGENIAAATGTFGIISAVESFAGDEDSYDPNSPSPTFTDFTQLIWKNTTSVGCAYNTQCSNIFPASSGKATIHVCLYNPPLLDTGKRRNDLRLINVNLIIMTTRVPATKSL</sequence>
<feature type="chain" id="PRO_5034473285" description="SCP domain-containing protein" evidence="1">
    <location>
        <begin position="22"/>
        <end position="195"/>
    </location>
</feature>
<keyword evidence="4" id="KW-1185">Reference proteome</keyword>
<keyword evidence="1" id="KW-0732">Signal</keyword>
<feature type="signal peptide" evidence="1">
    <location>
        <begin position="1"/>
        <end position="21"/>
    </location>
</feature>
<dbReference type="SMART" id="SM00198">
    <property type="entry name" value="SCP"/>
    <property type="match status" value="1"/>
</dbReference>
<dbReference type="Gene3D" id="3.40.33.10">
    <property type="entry name" value="CAP"/>
    <property type="match status" value="1"/>
</dbReference>
<evidence type="ECO:0000313" key="3">
    <source>
        <dbReference type="EMBL" id="KAF5392949.1"/>
    </source>
</evidence>
<gene>
    <name evidence="3" type="ORF">D9757_001278</name>
</gene>
<dbReference type="Proteomes" id="UP000518752">
    <property type="component" value="Unassembled WGS sequence"/>
</dbReference>
<dbReference type="EMBL" id="JAACJN010000003">
    <property type="protein sequence ID" value="KAF5392949.1"/>
    <property type="molecule type" value="Genomic_DNA"/>
</dbReference>
<evidence type="ECO:0000256" key="1">
    <source>
        <dbReference type="SAM" id="SignalP"/>
    </source>
</evidence>
<organism evidence="3 4">
    <name type="scientific">Collybiopsis confluens</name>
    <dbReference type="NCBI Taxonomy" id="2823264"/>
    <lineage>
        <taxon>Eukaryota</taxon>
        <taxon>Fungi</taxon>
        <taxon>Dikarya</taxon>
        <taxon>Basidiomycota</taxon>
        <taxon>Agaricomycotina</taxon>
        <taxon>Agaricomycetes</taxon>
        <taxon>Agaricomycetidae</taxon>
        <taxon>Agaricales</taxon>
        <taxon>Marasmiineae</taxon>
        <taxon>Omphalotaceae</taxon>
        <taxon>Collybiopsis</taxon>
    </lineage>
</organism>
<dbReference type="Pfam" id="PF00188">
    <property type="entry name" value="CAP"/>
    <property type="match status" value="1"/>
</dbReference>
<dbReference type="InterPro" id="IPR035940">
    <property type="entry name" value="CAP_sf"/>
</dbReference>
<reference evidence="3 4" key="1">
    <citation type="journal article" date="2020" name="ISME J.">
        <title>Uncovering the hidden diversity of litter-decomposition mechanisms in mushroom-forming fungi.</title>
        <authorList>
            <person name="Floudas D."/>
            <person name="Bentzer J."/>
            <person name="Ahren D."/>
            <person name="Johansson T."/>
            <person name="Persson P."/>
            <person name="Tunlid A."/>
        </authorList>
    </citation>
    <scope>NUCLEOTIDE SEQUENCE [LARGE SCALE GENOMIC DNA]</scope>
    <source>
        <strain evidence="3 4">CBS 406.79</strain>
    </source>
</reference>
<dbReference type="InterPro" id="IPR001283">
    <property type="entry name" value="CRISP-related"/>
</dbReference>
<feature type="domain" description="SCP" evidence="2">
    <location>
        <begin position="33"/>
        <end position="169"/>
    </location>
</feature>
<dbReference type="OrthoDB" id="337038at2759"/>
<evidence type="ECO:0000313" key="4">
    <source>
        <dbReference type="Proteomes" id="UP000518752"/>
    </source>
</evidence>
<accession>A0A8H5MGF4</accession>
<comment type="caution">
    <text evidence="3">The sequence shown here is derived from an EMBL/GenBank/DDBJ whole genome shotgun (WGS) entry which is preliminary data.</text>
</comment>
<evidence type="ECO:0000259" key="2">
    <source>
        <dbReference type="SMART" id="SM00198"/>
    </source>
</evidence>